<dbReference type="AlphaFoldDB" id="A0A6S6PI31"/>
<accession>A0A6S6PI31</accession>
<sequence length="174" mass="19779">MGDIRNGDEHPKILALTLCPDGVIEVTGIQTIDCHEWNRAEILTTGWKRPRFRRGQSQRLGQHVRWKRLQKAVFSAPHIRDSQGVIQLAETLLDTTIIIRLNEIAPFQTGKVLGRNRAATGALRVTRPNLVPAENTDETDRFLPLQYPGFVAAHTDRSQTRQHARSSHQGRFIY</sequence>
<gene>
    <name evidence="1" type="ORF">AAJCM20276_16070</name>
</gene>
<evidence type="ECO:0000313" key="1">
    <source>
        <dbReference type="EMBL" id="BCI66983.1"/>
    </source>
</evidence>
<name>A0A6S6PI31_ACEAC</name>
<reference evidence="1 2" key="1">
    <citation type="submission" date="2020-07" db="EMBL/GenBank/DDBJ databases">
        <title>Complete Genome Sequence of an acetic acid bacterium, Acetobacter aceti JCM20276.</title>
        <authorList>
            <person name="Hirose Y."/>
            <person name="Mihara H."/>
        </authorList>
    </citation>
    <scope>NUCLEOTIDE SEQUENCE [LARGE SCALE GENOMIC DNA]</scope>
    <source>
        <strain evidence="1 2">JCM20276</strain>
    </source>
</reference>
<evidence type="ECO:0000313" key="2">
    <source>
        <dbReference type="Proteomes" id="UP000515220"/>
    </source>
</evidence>
<proteinExistence type="predicted"/>
<protein>
    <submittedName>
        <fullName evidence="1">Uncharacterized protein</fullName>
    </submittedName>
</protein>
<dbReference type="Proteomes" id="UP000515220">
    <property type="component" value="Chromosome"/>
</dbReference>
<dbReference type="EMBL" id="AP023326">
    <property type="protein sequence ID" value="BCI66983.1"/>
    <property type="molecule type" value="Genomic_DNA"/>
</dbReference>
<organism evidence="1 2">
    <name type="scientific">Acetobacter aceti</name>
    <dbReference type="NCBI Taxonomy" id="435"/>
    <lineage>
        <taxon>Bacteria</taxon>
        <taxon>Pseudomonadati</taxon>
        <taxon>Pseudomonadota</taxon>
        <taxon>Alphaproteobacteria</taxon>
        <taxon>Acetobacterales</taxon>
        <taxon>Acetobacteraceae</taxon>
        <taxon>Acetobacter</taxon>
        <taxon>Acetobacter subgen. Acetobacter</taxon>
    </lineage>
</organism>